<organism evidence="10 11">
    <name type="scientific">Nephila pilipes</name>
    <name type="common">Giant wood spider</name>
    <name type="synonym">Nephila maculata</name>
    <dbReference type="NCBI Taxonomy" id="299642"/>
    <lineage>
        <taxon>Eukaryota</taxon>
        <taxon>Metazoa</taxon>
        <taxon>Ecdysozoa</taxon>
        <taxon>Arthropoda</taxon>
        <taxon>Chelicerata</taxon>
        <taxon>Arachnida</taxon>
        <taxon>Araneae</taxon>
        <taxon>Araneomorphae</taxon>
        <taxon>Entelegynae</taxon>
        <taxon>Araneoidea</taxon>
        <taxon>Nephilidae</taxon>
        <taxon>Nephila</taxon>
    </lineage>
</organism>
<dbReference type="Pfam" id="PF06237">
    <property type="entry name" value="SLC52_ribofla_tr"/>
    <property type="match status" value="1"/>
</dbReference>
<dbReference type="GO" id="GO:0005886">
    <property type="term" value="C:plasma membrane"/>
    <property type="evidence" value="ECO:0007669"/>
    <property type="project" value="UniProtKB-SubCell"/>
</dbReference>
<evidence type="ECO:0000313" key="11">
    <source>
        <dbReference type="Proteomes" id="UP000887013"/>
    </source>
</evidence>
<feature type="transmembrane region" description="Helical" evidence="9">
    <location>
        <begin position="203"/>
        <end position="223"/>
    </location>
</feature>
<evidence type="ECO:0000256" key="2">
    <source>
        <dbReference type="ARBA" id="ARBA00004651"/>
    </source>
</evidence>
<evidence type="ECO:0000256" key="3">
    <source>
        <dbReference type="ARBA" id="ARBA00006366"/>
    </source>
</evidence>
<keyword evidence="7 9" id="KW-1133">Transmembrane helix</keyword>
<dbReference type="GO" id="GO:0032217">
    <property type="term" value="F:riboflavin transmembrane transporter activity"/>
    <property type="evidence" value="ECO:0007669"/>
    <property type="project" value="InterPro"/>
</dbReference>
<keyword evidence="8 9" id="KW-0472">Membrane</keyword>
<evidence type="ECO:0000256" key="5">
    <source>
        <dbReference type="ARBA" id="ARBA00022475"/>
    </source>
</evidence>
<sequence length="623" mass="70161">MTQEMIPHQIVGGKGGNSTKRVADAGQRLMKQKRKDVDLSKEKEQMTQCYEMQISEATTANCLYENSPQTSTRSRILYFYLLFLQGWASIATFGIFPAIQPYSCLPYGDGPFHLTVTLCGVAYPAACALALFCELRSVTWISWMSLAATVVSGYAMVTAILSPHPPLVGSTIGSILVVVCWVCFMFAFSYIKTMVTVLLGDYWGHRALFWCGAVTQGGAVLAVERSICPDKFLSICVLSFVNKKCRGFKAIAFRSQPAKSDRSSKILIYEDNCRGWSTSGLLRHLQIRHNISKATQSVSSGLENTEINKRKIDSYNDIRITSEQKNPLLSYFLKEKKETLEEIVSKLVCVDGFTVNAITKSNFIRKSLHDKGYSFPPNPSDVMKLVYKQYNVIKARVTNEISSKLNAGLRCSLTLDEFTSLKNRRYLNINVHFNEGEIFNLGMLRIRGSFSAENCVKAVETKLKEFGIITEKHIVACVTDGASMMVKFGKIMSCENHLCYAHAIHLAVCDVLYNKQIDLGENIVEIEDKSHEEEDNDESEEPIEDLDKALDLEFESGVGTDASFHITYAEKNSITNINETIKKIRNVVKLFRKSALKNDILQKYVTEEFGCEKMREYLVYAEY</sequence>
<evidence type="ECO:0000313" key="10">
    <source>
        <dbReference type="EMBL" id="GFU19454.1"/>
    </source>
</evidence>
<evidence type="ECO:0000256" key="1">
    <source>
        <dbReference type="ARBA" id="ARBA00000215"/>
    </source>
</evidence>
<dbReference type="PANTHER" id="PTHR12929">
    <property type="entry name" value="SOLUTE CARRIER FAMILY 52"/>
    <property type="match status" value="1"/>
</dbReference>
<feature type="transmembrane region" description="Helical" evidence="9">
    <location>
        <begin position="167"/>
        <end position="191"/>
    </location>
</feature>
<comment type="similarity">
    <text evidence="3">Belongs to the riboflavin transporter family.</text>
</comment>
<name>A0A8X6QKI5_NEPPI</name>
<comment type="subcellular location">
    <subcellularLocation>
        <location evidence="2">Cell membrane</location>
        <topology evidence="2">Multi-pass membrane protein</topology>
    </subcellularLocation>
</comment>
<dbReference type="EMBL" id="BMAW01031063">
    <property type="protein sequence ID" value="GFU19454.1"/>
    <property type="molecule type" value="Genomic_DNA"/>
</dbReference>
<comment type="catalytic activity">
    <reaction evidence="1">
        <text>riboflavin(in) = riboflavin(out)</text>
        <dbReference type="Rhea" id="RHEA:35015"/>
        <dbReference type="ChEBI" id="CHEBI:57986"/>
    </reaction>
</comment>
<keyword evidence="6 9" id="KW-0812">Transmembrane</keyword>
<proteinExistence type="inferred from homology"/>
<dbReference type="InterPro" id="IPR012337">
    <property type="entry name" value="RNaseH-like_sf"/>
</dbReference>
<keyword evidence="11" id="KW-1185">Reference proteome</keyword>
<feature type="transmembrane region" description="Helical" evidence="9">
    <location>
        <begin position="77"/>
        <end position="99"/>
    </location>
</feature>
<keyword evidence="4" id="KW-0813">Transport</keyword>
<evidence type="ECO:0000256" key="7">
    <source>
        <dbReference type="ARBA" id="ARBA00022989"/>
    </source>
</evidence>
<dbReference type="OrthoDB" id="6411450at2759"/>
<protein>
    <submittedName>
        <fullName evidence="10">Solute carrier family 52, riboflavin transporter, member 1</fullName>
    </submittedName>
</protein>
<evidence type="ECO:0000256" key="4">
    <source>
        <dbReference type="ARBA" id="ARBA00022448"/>
    </source>
</evidence>
<dbReference type="InterPro" id="IPR009357">
    <property type="entry name" value="Riboflavin_transptr"/>
</dbReference>
<feature type="transmembrane region" description="Helical" evidence="9">
    <location>
        <begin position="140"/>
        <end position="161"/>
    </location>
</feature>
<dbReference type="PANTHER" id="PTHR12929:SF10">
    <property type="entry name" value="RIBOFLAVIN TRANSPORTER"/>
    <property type="match status" value="1"/>
</dbReference>
<dbReference type="SUPFAM" id="SSF53098">
    <property type="entry name" value="Ribonuclease H-like"/>
    <property type="match status" value="1"/>
</dbReference>
<reference evidence="10" key="1">
    <citation type="submission" date="2020-08" db="EMBL/GenBank/DDBJ databases">
        <title>Multicomponent nature underlies the extraordinary mechanical properties of spider dragline silk.</title>
        <authorList>
            <person name="Kono N."/>
            <person name="Nakamura H."/>
            <person name="Mori M."/>
            <person name="Yoshida Y."/>
            <person name="Ohtoshi R."/>
            <person name="Malay A.D."/>
            <person name="Moran D.A.P."/>
            <person name="Tomita M."/>
            <person name="Numata K."/>
            <person name="Arakawa K."/>
        </authorList>
    </citation>
    <scope>NUCLEOTIDE SEQUENCE</scope>
</reference>
<accession>A0A8X6QKI5</accession>
<keyword evidence="5" id="KW-1003">Cell membrane</keyword>
<gene>
    <name evidence="10" type="primary">SLC52A1</name>
    <name evidence="10" type="ORF">NPIL_413981</name>
</gene>
<evidence type="ECO:0000256" key="6">
    <source>
        <dbReference type="ARBA" id="ARBA00022692"/>
    </source>
</evidence>
<feature type="transmembrane region" description="Helical" evidence="9">
    <location>
        <begin position="111"/>
        <end position="133"/>
    </location>
</feature>
<evidence type="ECO:0000256" key="9">
    <source>
        <dbReference type="SAM" id="Phobius"/>
    </source>
</evidence>
<evidence type="ECO:0000256" key="8">
    <source>
        <dbReference type="ARBA" id="ARBA00023136"/>
    </source>
</evidence>
<comment type="caution">
    <text evidence="10">The sequence shown here is derived from an EMBL/GenBank/DDBJ whole genome shotgun (WGS) entry which is preliminary data.</text>
</comment>
<dbReference type="AlphaFoldDB" id="A0A8X6QKI5"/>
<dbReference type="Proteomes" id="UP000887013">
    <property type="component" value="Unassembled WGS sequence"/>
</dbReference>